<feature type="chain" id="PRO_5037620586" evidence="1">
    <location>
        <begin position="42"/>
        <end position="83"/>
    </location>
</feature>
<proteinExistence type="predicted"/>
<dbReference type="WBParaSite" id="nRc.2.0.1.t29372-RA">
    <property type="protein sequence ID" value="nRc.2.0.1.t29372-RA"/>
    <property type="gene ID" value="nRc.2.0.1.g29372"/>
</dbReference>
<protein>
    <submittedName>
        <fullName evidence="3">Secreted protein</fullName>
    </submittedName>
</protein>
<dbReference type="AlphaFoldDB" id="A0A915JU88"/>
<reference evidence="3" key="1">
    <citation type="submission" date="2022-11" db="UniProtKB">
        <authorList>
            <consortium name="WormBaseParasite"/>
        </authorList>
    </citation>
    <scope>IDENTIFICATION</scope>
</reference>
<keyword evidence="2" id="KW-1185">Reference proteome</keyword>
<name>A0A915JU88_ROMCU</name>
<evidence type="ECO:0000313" key="3">
    <source>
        <dbReference type="WBParaSite" id="nRc.2.0.1.t29372-RA"/>
    </source>
</evidence>
<dbReference type="Proteomes" id="UP000887565">
    <property type="component" value="Unplaced"/>
</dbReference>
<evidence type="ECO:0000256" key="1">
    <source>
        <dbReference type="SAM" id="SignalP"/>
    </source>
</evidence>
<sequence length="83" mass="9789">MYAQWNGYRRGWPMTFFHASPPSSLFIILLLLLFLASPCVTQYKLDRCNLYCFVSVVEALARLVIESSQDREKEKEEDQRKKI</sequence>
<accession>A0A915JU88</accession>
<feature type="signal peptide" evidence="1">
    <location>
        <begin position="1"/>
        <end position="41"/>
    </location>
</feature>
<evidence type="ECO:0000313" key="2">
    <source>
        <dbReference type="Proteomes" id="UP000887565"/>
    </source>
</evidence>
<organism evidence="2 3">
    <name type="scientific">Romanomermis culicivorax</name>
    <name type="common">Nematode worm</name>
    <dbReference type="NCBI Taxonomy" id="13658"/>
    <lineage>
        <taxon>Eukaryota</taxon>
        <taxon>Metazoa</taxon>
        <taxon>Ecdysozoa</taxon>
        <taxon>Nematoda</taxon>
        <taxon>Enoplea</taxon>
        <taxon>Dorylaimia</taxon>
        <taxon>Mermithida</taxon>
        <taxon>Mermithoidea</taxon>
        <taxon>Mermithidae</taxon>
        <taxon>Romanomermis</taxon>
    </lineage>
</organism>
<keyword evidence="1" id="KW-0732">Signal</keyword>